<dbReference type="RefSeq" id="WP_289818311.1">
    <property type="nucleotide sequence ID" value="NZ_JAUEHU010000022.1"/>
</dbReference>
<dbReference type="GO" id="GO:0016791">
    <property type="term" value="F:phosphatase activity"/>
    <property type="evidence" value="ECO:0007669"/>
    <property type="project" value="InterPro"/>
</dbReference>
<keyword evidence="3" id="KW-0964">Secreted</keyword>
<proteinExistence type="inferred from homology"/>
<dbReference type="GO" id="GO:0005576">
    <property type="term" value="C:extracellular region"/>
    <property type="evidence" value="ECO:0007669"/>
    <property type="project" value="UniProtKB-SubCell"/>
</dbReference>
<organism evidence="6 7">
    <name type="scientific">Yersinia nurmii</name>
    <dbReference type="NCBI Taxonomy" id="685706"/>
    <lineage>
        <taxon>Bacteria</taxon>
        <taxon>Pseudomonadati</taxon>
        <taxon>Pseudomonadota</taxon>
        <taxon>Gammaproteobacteria</taxon>
        <taxon>Enterobacterales</taxon>
        <taxon>Yersiniaceae</taxon>
        <taxon>Yersinia</taxon>
    </lineage>
</organism>
<dbReference type="Gene3D" id="1.20.58.450">
    <property type="entry name" value="Cell division control protein 42 homolog"/>
    <property type="match status" value="1"/>
</dbReference>
<gene>
    <name evidence="6" type="ORF">QVN42_17105</name>
</gene>
<dbReference type="EMBL" id="JAUEHU010000022">
    <property type="protein sequence ID" value="MDN0089072.1"/>
    <property type="molecule type" value="Genomic_DNA"/>
</dbReference>
<dbReference type="InterPro" id="IPR008108">
    <property type="entry name" value="IpgD/SopB"/>
</dbReference>
<keyword evidence="4" id="KW-0378">Hydrolase</keyword>
<name>A0AAW7K5M9_9GAMM</name>
<evidence type="ECO:0000256" key="4">
    <source>
        <dbReference type="ARBA" id="ARBA00022801"/>
    </source>
</evidence>
<keyword evidence="5" id="KW-0843">Virulence</keyword>
<reference evidence="6" key="1">
    <citation type="submission" date="2023-06" db="EMBL/GenBank/DDBJ databases">
        <authorList>
            <person name="Polev D.E."/>
            <person name="Saitova A.T."/>
            <person name="Bogumilchik E.A."/>
            <person name="Kokorina G.I."/>
            <person name="Voskresenskaia E.A."/>
        </authorList>
    </citation>
    <scope>NUCLEOTIDE SEQUENCE</scope>
    <source>
        <strain evidence="6">2145 StPb PI</strain>
    </source>
</reference>
<evidence type="ECO:0000313" key="6">
    <source>
        <dbReference type="EMBL" id="MDN0089072.1"/>
    </source>
</evidence>
<protein>
    <submittedName>
        <fullName evidence="6">Inositol phosphate phosphatase SopB</fullName>
    </submittedName>
</protein>
<dbReference type="Pfam" id="PF05925">
    <property type="entry name" value="IpgD"/>
    <property type="match status" value="1"/>
</dbReference>
<evidence type="ECO:0000256" key="1">
    <source>
        <dbReference type="ARBA" id="ARBA00004613"/>
    </source>
</evidence>
<dbReference type="AlphaFoldDB" id="A0AAW7K5M9"/>
<sequence>MSNDFAINKNVTKSNHSYDEFEKSEKNIRSEFGSSLPRKPENIAGVSYIHHKKSESVDTIRHSIRQLKLRYADIALEVLIPDNDKSADGYSLEKMPFIKKINTISKELGDINPSVELSADITNDISVIRHENEILNILCQHYIRNGESESQAKNKAIEKFEQKCMTIKKHARDKSKESSFSDHILNYAKDTRQLKLDYIKVALSILKDDDSNDFYGKLEATMDLEFKKNSLKNPTSLENLPISNAEYDSIKHCKKEVMDVLTQFYKEQGMSAKLAKDNAKREFKQASIRLLNTAEWNIQKSQFDYLGCKFISESIPAGQLKLEQGEHDIFPTSYKNGGVCSADSGNSQHAVNLWVSNFSLQKNGRPEILLKGIRHASLGPHSVKISKEDSQLIALERGREVVLAALFQHPEKLQKALNGETVDLQLTSTSLLTAQDFLKDTEGTQLAIQMGAWKTLSESKPLVLYIRDEKGKQQEVKMNLQLAAFNFGVNSMAFLPIFPNGFGIPKNKSWEVSNQYNEPSMKLMLGDNLDVFDPGGWVGNYLVNTKNKPDDNNIKLVKELSRQLIEMWNDKSYSNKIDPYKFVRRIVLLSNAIGVTPCWNCKSGKDRTALLDIEVKRELASLHFNHSLSPSRELSADGKALYKMVALNSSNLQIQAVNMHTEGSKAFDKIKNVAVKRVDDTNLVKQLRGLAPYNR</sequence>
<evidence type="ECO:0000256" key="2">
    <source>
        <dbReference type="ARBA" id="ARBA00009007"/>
    </source>
</evidence>
<accession>A0AAW7K5M9</accession>
<dbReference type="Proteomes" id="UP001167864">
    <property type="component" value="Unassembled WGS sequence"/>
</dbReference>
<evidence type="ECO:0000313" key="7">
    <source>
        <dbReference type="Proteomes" id="UP001167864"/>
    </source>
</evidence>
<evidence type="ECO:0000256" key="5">
    <source>
        <dbReference type="ARBA" id="ARBA00023026"/>
    </source>
</evidence>
<comment type="caution">
    <text evidence="6">The sequence shown here is derived from an EMBL/GenBank/DDBJ whole genome shotgun (WGS) entry which is preliminary data.</text>
</comment>
<dbReference type="PRINTS" id="PR01734">
    <property type="entry name" value="TYPE3OMBPROT"/>
</dbReference>
<evidence type="ECO:0000256" key="3">
    <source>
        <dbReference type="ARBA" id="ARBA00022525"/>
    </source>
</evidence>
<comment type="subcellular location">
    <subcellularLocation>
        <location evidence="1">Secreted</location>
    </subcellularLocation>
</comment>
<comment type="similarity">
    <text evidence="2">Belongs to the phosphatase IpgD/SopB family.</text>
</comment>